<evidence type="ECO:0000313" key="2">
    <source>
        <dbReference type="Proteomes" id="UP000193978"/>
    </source>
</evidence>
<dbReference type="RefSeq" id="WP_085773363.1">
    <property type="nucleotide sequence ID" value="NZ_AP027149.1"/>
</dbReference>
<sequence>MTDSANVQREGPPPRWEWRCFAASLAELEAKIGASAQVSSRHSEELYLANARSPHNAKIRDGLLDVKRLKAIAATGLELWEVVLQQGFPLSASTIDFFFAVLDLAPAAPCRQSYPMDAFLADVIGADPAFRTVKIAKARRVFSFCRCRTEFSRLLIDGVSQETFCIEDEMPERIEAALEKLGLNPAANTNYPKFFARLGSHEA</sequence>
<dbReference type="Proteomes" id="UP000193978">
    <property type="component" value="Chromosome"/>
</dbReference>
<dbReference type="EMBL" id="CP019948">
    <property type="protein sequence ID" value="ARN83206.1"/>
    <property type="molecule type" value="Genomic_DNA"/>
</dbReference>
<evidence type="ECO:0008006" key="3">
    <source>
        <dbReference type="Google" id="ProtNLM"/>
    </source>
</evidence>
<organism evidence="1 2">
    <name type="scientific">Methylocystis bryophila</name>
    <dbReference type="NCBI Taxonomy" id="655015"/>
    <lineage>
        <taxon>Bacteria</taxon>
        <taxon>Pseudomonadati</taxon>
        <taxon>Pseudomonadota</taxon>
        <taxon>Alphaproteobacteria</taxon>
        <taxon>Hyphomicrobiales</taxon>
        <taxon>Methylocystaceae</taxon>
        <taxon>Methylocystis</taxon>
    </lineage>
</organism>
<proteinExistence type="predicted"/>
<dbReference type="KEGG" id="mbry:B1812_21375"/>
<dbReference type="OrthoDB" id="9793035at2"/>
<dbReference type="STRING" id="655015.B1812_21375"/>
<protein>
    <recommendedName>
        <fullName evidence="3">CYTH domain-containing protein</fullName>
    </recommendedName>
</protein>
<gene>
    <name evidence="1" type="ORF">B1812_21375</name>
</gene>
<accession>A0A1W6N098</accession>
<keyword evidence="2" id="KW-1185">Reference proteome</keyword>
<name>A0A1W6N098_9HYPH</name>
<evidence type="ECO:0000313" key="1">
    <source>
        <dbReference type="EMBL" id="ARN83206.1"/>
    </source>
</evidence>
<reference evidence="1 2" key="1">
    <citation type="submission" date="2017-02" db="EMBL/GenBank/DDBJ databases">
        <authorList>
            <person name="Peterson S.W."/>
        </authorList>
    </citation>
    <scope>NUCLEOTIDE SEQUENCE [LARGE SCALE GENOMIC DNA]</scope>
    <source>
        <strain evidence="1 2">S285</strain>
    </source>
</reference>
<dbReference type="AlphaFoldDB" id="A0A1W6N098"/>